<comment type="caution">
    <text evidence="2">The sequence shown here is derived from an EMBL/GenBank/DDBJ whole genome shotgun (WGS) entry which is preliminary data.</text>
</comment>
<feature type="signal peptide" evidence="1">
    <location>
        <begin position="1"/>
        <end position="20"/>
    </location>
</feature>
<proteinExistence type="predicted"/>
<dbReference type="RefSeq" id="WP_222404147.1">
    <property type="nucleotide sequence ID" value="NZ_JAHVKP010000001.1"/>
</dbReference>
<organism evidence="2 3">
    <name type="scientific">Qipengyuania aquimaris</name>
    <dbReference type="NCBI Taxonomy" id="255984"/>
    <lineage>
        <taxon>Bacteria</taxon>
        <taxon>Pseudomonadati</taxon>
        <taxon>Pseudomonadota</taxon>
        <taxon>Alphaproteobacteria</taxon>
        <taxon>Sphingomonadales</taxon>
        <taxon>Erythrobacteraceae</taxon>
        <taxon>Qipengyuania</taxon>
    </lineage>
</organism>
<reference evidence="2" key="1">
    <citation type="submission" date="2021-06" db="EMBL/GenBank/DDBJ databases">
        <title>50 bacteria genomes isolated from Dapeng, Shenzhen, China.</title>
        <authorList>
            <person name="Zheng W."/>
            <person name="Yu S."/>
            <person name="Huang Y."/>
        </authorList>
    </citation>
    <scope>NUCLEOTIDE SEQUENCE</scope>
    <source>
        <strain evidence="2">DP4N28-2</strain>
    </source>
</reference>
<name>A0A9Q3XB11_9SPHN</name>
<dbReference type="AlphaFoldDB" id="A0A9Q3XB11"/>
<evidence type="ECO:0000256" key="1">
    <source>
        <dbReference type="SAM" id="SignalP"/>
    </source>
</evidence>
<sequence length="208" mass="22629">MSFRALILTPVVLLSASAFASEGNSDWEIGPEIRGKNYSVGMPAVMSAGQAGPAFDFPTGRHGQVKYVTKLTGPLTNARSVTITYRIDSSTGTRFIPTERPGAPAILSLYLQRRGDNWSGRGKYSAYRWYSAPEKTVPLSPGRHTLTVDLVDDWIPVTGGRTQDMRGFRSALQNAETVGFVLGWSGGRGHGVYATGPARFTLLDFQIR</sequence>
<dbReference type="Proteomes" id="UP000824927">
    <property type="component" value="Unassembled WGS sequence"/>
</dbReference>
<protein>
    <recommendedName>
        <fullName evidence="4">DUF3047 domain-containing protein</fullName>
    </recommendedName>
</protein>
<keyword evidence="1" id="KW-0732">Signal</keyword>
<evidence type="ECO:0008006" key="4">
    <source>
        <dbReference type="Google" id="ProtNLM"/>
    </source>
</evidence>
<evidence type="ECO:0000313" key="3">
    <source>
        <dbReference type="Proteomes" id="UP000824927"/>
    </source>
</evidence>
<accession>A0A9Q3XB11</accession>
<feature type="chain" id="PRO_5040125743" description="DUF3047 domain-containing protein" evidence="1">
    <location>
        <begin position="21"/>
        <end position="208"/>
    </location>
</feature>
<evidence type="ECO:0000313" key="2">
    <source>
        <dbReference type="EMBL" id="MBY6216878.1"/>
    </source>
</evidence>
<dbReference type="EMBL" id="JAHVKP010000001">
    <property type="protein sequence ID" value="MBY6216878.1"/>
    <property type="molecule type" value="Genomic_DNA"/>
</dbReference>
<gene>
    <name evidence="2" type="ORF">KUV31_00810</name>
</gene>